<gene>
    <name evidence="2" type="ORF">UY23_C0002G0027</name>
</gene>
<organism evidence="2 3">
    <name type="scientific">Candidatus Jorgensenbacteria bacterium GW2011_GWA1_48_11</name>
    <dbReference type="NCBI Taxonomy" id="1618660"/>
    <lineage>
        <taxon>Bacteria</taxon>
        <taxon>Candidatus Joergenseniibacteriota</taxon>
    </lineage>
</organism>
<keyword evidence="1" id="KW-0812">Transmembrane</keyword>
<reference evidence="2 3" key="1">
    <citation type="journal article" date="2015" name="Nature">
        <title>rRNA introns, odd ribosomes, and small enigmatic genomes across a large radiation of phyla.</title>
        <authorList>
            <person name="Brown C.T."/>
            <person name="Hug L.A."/>
            <person name="Thomas B.C."/>
            <person name="Sharon I."/>
            <person name="Castelle C.J."/>
            <person name="Singh A."/>
            <person name="Wilkins M.J."/>
            <person name="Williams K.H."/>
            <person name="Banfield J.F."/>
        </authorList>
    </citation>
    <scope>NUCLEOTIDE SEQUENCE [LARGE SCALE GENOMIC DNA]</scope>
</reference>
<keyword evidence="1" id="KW-1133">Transmembrane helix</keyword>
<evidence type="ECO:0000256" key="1">
    <source>
        <dbReference type="SAM" id="Phobius"/>
    </source>
</evidence>
<accession>A0A0G1WLS6</accession>
<dbReference type="EMBL" id="LCPF01000002">
    <property type="protein sequence ID" value="KKU91288.1"/>
    <property type="molecule type" value="Genomic_DNA"/>
</dbReference>
<evidence type="ECO:0000313" key="3">
    <source>
        <dbReference type="Proteomes" id="UP000034956"/>
    </source>
</evidence>
<protein>
    <submittedName>
        <fullName evidence="2">Uncharacterized protein</fullName>
    </submittedName>
</protein>
<sequence>MFSRKINIQKKEGLAAGRAGYIAVVSAVIITAIVMVIALVFSGSNFLGRFDSQALEMKDMARSLAQGCLEYARLQLATNPNYAGNETRPIGGYFCSLLPISLQNNQYLIQASSTVGRGSVKLKLWADQNTLKTVSLQEVGGF</sequence>
<proteinExistence type="predicted"/>
<name>A0A0G1WLS6_9BACT</name>
<comment type="caution">
    <text evidence="2">The sequence shown here is derived from an EMBL/GenBank/DDBJ whole genome shotgun (WGS) entry which is preliminary data.</text>
</comment>
<keyword evidence="1" id="KW-0472">Membrane</keyword>
<evidence type="ECO:0000313" key="2">
    <source>
        <dbReference type="EMBL" id="KKU91288.1"/>
    </source>
</evidence>
<feature type="transmembrane region" description="Helical" evidence="1">
    <location>
        <begin position="21"/>
        <end position="41"/>
    </location>
</feature>
<dbReference type="AlphaFoldDB" id="A0A0G1WLS6"/>
<dbReference type="Proteomes" id="UP000034956">
    <property type="component" value="Unassembled WGS sequence"/>
</dbReference>